<feature type="compositionally biased region" description="Basic and acidic residues" evidence="7">
    <location>
        <begin position="323"/>
        <end position="339"/>
    </location>
</feature>
<feature type="compositionally biased region" description="Polar residues" evidence="7">
    <location>
        <begin position="251"/>
        <end position="294"/>
    </location>
</feature>
<comment type="subcellular location">
    <subcellularLocation>
        <location evidence="1">Nucleus</location>
    </subcellularLocation>
</comment>
<reference evidence="10" key="1">
    <citation type="submission" date="2025-08" db="UniProtKB">
        <authorList>
            <consortium name="RefSeq"/>
        </authorList>
    </citation>
    <scope>IDENTIFICATION</scope>
    <source>
        <tissue evidence="10">Muscle</tissue>
    </source>
</reference>
<keyword evidence="9" id="KW-1185">Reference proteome</keyword>
<dbReference type="GeneID" id="106462786"/>
<evidence type="ECO:0000256" key="5">
    <source>
        <dbReference type="ARBA" id="ARBA00023242"/>
    </source>
</evidence>
<dbReference type="Gene3D" id="3.10.20.90">
    <property type="entry name" value="Phosphatidylinositol 3-kinase Catalytic Subunit, Chain A, domain 1"/>
    <property type="match status" value="1"/>
</dbReference>
<dbReference type="Pfam" id="PF13923">
    <property type="entry name" value="zf-C3HC4_2"/>
    <property type="match status" value="1"/>
</dbReference>
<dbReference type="SUPFAM" id="SSF57850">
    <property type="entry name" value="RING/U-box"/>
    <property type="match status" value="1"/>
</dbReference>
<protein>
    <submittedName>
        <fullName evidence="10">Polycomb complex protein BMI-1-like</fullName>
    </submittedName>
</protein>
<accession>A0ABM1BAN1</accession>
<name>A0ABM1BAN1_LIMPO</name>
<evidence type="ECO:0000313" key="10">
    <source>
        <dbReference type="RefSeq" id="XP_013778202.1"/>
    </source>
</evidence>
<dbReference type="PANTHER" id="PTHR10825:SF72">
    <property type="entry name" value="UBIQUITIN-LIKE DOMAIN-CONTAINING PROTEIN"/>
    <property type="match status" value="1"/>
</dbReference>
<evidence type="ECO:0000259" key="8">
    <source>
        <dbReference type="PROSITE" id="PS50089"/>
    </source>
</evidence>
<proteinExistence type="predicted"/>
<dbReference type="InterPro" id="IPR013083">
    <property type="entry name" value="Znf_RING/FYVE/PHD"/>
</dbReference>
<feature type="domain" description="RING-type" evidence="8">
    <location>
        <begin position="23"/>
        <end position="62"/>
    </location>
</feature>
<gene>
    <name evidence="10" type="primary">LOC106462786</name>
</gene>
<sequence length="352" mass="39716">MSFKEMHSTTKVKLADLNPHLQCVLCGGYFIDATTITECLHSFCRVCIVNYLKAHKYCPVCDVLIHKTRPMLNIRPDQTLQDIVYKLVPGLFNNEMKRRREFYAQNPEAVAKGLVPASSEGRGEVQEGGRLIFTPEDIFSLSMEYSPLDPFPGTHQPEPVVNPQSSHRRYLRCSGAVTVAHLKKLLQSKYELPSMYKVEILYKHNYLADEYTIVDLAYIYSWRRNEPMALLYQICQNPPKKKKAIPLDSLPNVQDSPKSISRQNSSDNILGETASTNGDISAQSDSGVSESGSMMQALESMGDLEDSLSKKPQANLNQSLKPEPQKISKSYEESEYKVEKENKIKLASLEVS</sequence>
<evidence type="ECO:0000256" key="3">
    <source>
        <dbReference type="ARBA" id="ARBA00022771"/>
    </source>
</evidence>
<dbReference type="Pfam" id="PF16207">
    <property type="entry name" value="RAWUL"/>
    <property type="match status" value="1"/>
</dbReference>
<evidence type="ECO:0000313" key="9">
    <source>
        <dbReference type="Proteomes" id="UP000694941"/>
    </source>
</evidence>
<dbReference type="InterPro" id="IPR001841">
    <property type="entry name" value="Znf_RING"/>
</dbReference>
<dbReference type="PROSITE" id="PS50089">
    <property type="entry name" value="ZF_RING_2"/>
    <property type="match status" value="1"/>
</dbReference>
<evidence type="ECO:0000256" key="4">
    <source>
        <dbReference type="ARBA" id="ARBA00022833"/>
    </source>
</evidence>
<dbReference type="PROSITE" id="PS00518">
    <property type="entry name" value="ZF_RING_1"/>
    <property type="match status" value="1"/>
</dbReference>
<keyword evidence="2" id="KW-0479">Metal-binding</keyword>
<keyword evidence="3 6" id="KW-0863">Zinc-finger</keyword>
<evidence type="ECO:0000256" key="6">
    <source>
        <dbReference type="PROSITE-ProRule" id="PRU00175"/>
    </source>
</evidence>
<evidence type="ECO:0000256" key="7">
    <source>
        <dbReference type="SAM" id="MobiDB-lite"/>
    </source>
</evidence>
<dbReference type="RefSeq" id="XP_013778202.1">
    <property type="nucleotide sequence ID" value="XM_013922748.2"/>
</dbReference>
<feature type="region of interest" description="Disordered" evidence="7">
    <location>
        <begin position="243"/>
        <end position="339"/>
    </location>
</feature>
<dbReference type="Proteomes" id="UP000694941">
    <property type="component" value="Unplaced"/>
</dbReference>
<dbReference type="InterPro" id="IPR017907">
    <property type="entry name" value="Znf_RING_CS"/>
</dbReference>
<dbReference type="CDD" id="cd17082">
    <property type="entry name" value="RAWUL_PCGF2_like"/>
    <property type="match status" value="1"/>
</dbReference>
<evidence type="ECO:0000256" key="1">
    <source>
        <dbReference type="ARBA" id="ARBA00004123"/>
    </source>
</evidence>
<evidence type="ECO:0000256" key="2">
    <source>
        <dbReference type="ARBA" id="ARBA00022723"/>
    </source>
</evidence>
<dbReference type="Gene3D" id="3.30.40.10">
    <property type="entry name" value="Zinc/RING finger domain, C3HC4 (zinc finger)"/>
    <property type="match status" value="1"/>
</dbReference>
<dbReference type="SMART" id="SM00184">
    <property type="entry name" value="RING"/>
    <property type="match status" value="1"/>
</dbReference>
<keyword evidence="4" id="KW-0862">Zinc</keyword>
<dbReference type="PANTHER" id="PTHR10825">
    <property type="entry name" value="RING FINGER DOMAIN-CONTAINING, POLYCOMB GROUP COMPONENT"/>
    <property type="match status" value="1"/>
</dbReference>
<organism evidence="9 10">
    <name type="scientific">Limulus polyphemus</name>
    <name type="common">Atlantic horseshoe crab</name>
    <dbReference type="NCBI Taxonomy" id="6850"/>
    <lineage>
        <taxon>Eukaryota</taxon>
        <taxon>Metazoa</taxon>
        <taxon>Ecdysozoa</taxon>
        <taxon>Arthropoda</taxon>
        <taxon>Chelicerata</taxon>
        <taxon>Merostomata</taxon>
        <taxon>Xiphosura</taxon>
        <taxon>Limulidae</taxon>
        <taxon>Limulus</taxon>
    </lineage>
</organism>
<dbReference type="InterPro" id="IPR032443">
    <property type="entry name" value="RAWUL"/>
</dbReference>
<keyword evidence="5" id="KW-0539">Nucleus</keyword>
<feature type="compositionally biased region" description="Polar residues" evidence="7">
    <location>
        <begin position="310"/>
        <end position="320"/>
    </location>
</feature>